<dbReference type="Gene3D" id="3.40.50.2300">
    <property type="match status" value="1"/>
</dbReference>
<dbReference type="Pfam" id="PF00072">
    <property type="entry name" value="Response_reg"/>
    <property type="match status" value="1"/>
</dbReference>
<feature type="domain" description="HTH LytTR-type" evidence="4">
    <location>
        <begin position="151"/>
        <end position="255"/>
    </location>
</feature>
<gene>
    <name evidence="5" type="primary">algR</name>
    <name evidence="5" type="ORF">HMP0015_0667</name>
</gene>
<dbReference type="InterPro" id="IPR007492">
    <property type="entry name" value="LytTR_DNA-bd_dom"/>
</dbReference>
<dbReference type="Gene3D" id="2.40.50.1020">
    <property type="entry name" value="LytTr DNA-binding domain"/>
    <property type="match status" value="1"/>
</dbReference>
<dbReference type="PANTHER" id="PTHR37299:SF1">
    <property type="entry name" value="STAGE 0 SPORULATION PROTEIN A HOMOLOG"/>
    <property type="match status" value="1"/>
</dbReference>
<dbReference type="InterPro" id="IPR011006">
    <property type="entry name" value="CheY-like_superfamily"/>
</dbReference>
<dbReference type="PROSITE" id="PS50110">
    <property type="entry name" value="RESPONSE_REGULATORY"/>
    <property type="match status" value="1"/>
</dbReference>
<dbReference type="GO" id="GO:0000156">
    <property type="term" value="F:phosphorelay response regulator activity"/>
    <property type="evidence" value="ECO:0007669"/>
    <property type="project" value="InterPro"/>
</dbReference>
<dbReference type="Pfam" id="PF04397">
    <property type="entry name" value="LytTR"/>
    <property type="match status" value="1"/>
</dbReference>
<dbReference type="GO" id="GO:0003677">
    <property type="term" value="F:DNA binding"/>
    <property type="evidence" value="ECO:0007669"/>
    <property type="project" value="InterPro"/>
</dbReference>
<evidence type="ECO:0000313" key="5">
    <source>
        <dbReference type="EMBL" id="EFF83900.1"/>
    </source>
</evidence>
<feature type="modified residue" description="4-aspartylphosphate" evidence="2">
    <location>
        <position position="63"/>
    </location>
</feature>
<evidence type="ECO:0000259" key="3">
    <source>
        <dbReference type="PROSITE" id="PS50110"/>
    </source>
</evidence>
<evidence type="ECO:0000256" key="2">
    <source>
        <dbReference type="PROSITE-ProRule" id="PRU00169"/>
    </source>
</evidence>
<dbReference type="Proteomes" id="UP000003085">
    <property type="component" value="Unassembled WGS sequence"/>
</dbReference>
<evidence type="ECO:0000256" key="1">
    <source>
        <dbReference type="ARBA" id="ARBA00023012"/>
    </source>
</evidence>
<name>D4XLS5_ACIHA</name>
<dbReference type="PROSITE" id="PS50930">
    <property type="entry name" value="HTH_LYTTR"/>
    <property type="match status" value="1"/>
</dbReference>
<dbReference type="SMART" id="SM00448">
    <property type="entry name" value="REC"/>
    <property type="match status" value="1"/>
</dbReference>
<dbReference type="EMBL" id="ADMT01000087">
    <property type="protein sequence ID" value="EFF83900.1"/>
    <property type="molecule type" value="Genomic_DNA"/>
</dbReference>
<dbReference type="SMART" id="SM00850">
    <property type="entry name" value="LytTR"/>
    <property type="match status" value="1"/>
</dbReference>
<sequence length="256" mass="29471">MDEVNSDKEKWMKVLIADDEPLAVERLSRLVTQMGHDVVATAHHGQDVLSQIEQTSPDVVLLDIQMPGMNGLECAEQLRHLDPRPAVIFCTAYDQHALEAFKFQAQGYLLKPVAQEDLQQVFHHLTQLTQAQMTGLQLEDMDDSKTQRHQIAAKTYRGVELIPLENVYYFLADQKYVTVRHKNGSVLIDETLKDLENEFSDRFIRIHRNALVSLDYLEGLELVAAGQYQVRLRELDERLSVSRRHLPSLRECMHQL</sequence>
<organism evidence="5 6">
    <name type="scientific">Acinetobacter haemolyticus ATCC 19194</name>
    <dbReference type="NCBI Taxonomy" id="707232"/>
    <lineage>
        <taxon>Bacteria</taxon>
        <taxon>Pseudomonadati</taxon>
        <taxon>Pseudomonadota</taxon>
        <taxon>Gammaproteobacteria</taxon>
        <taxon>Moraxellales</taxon>
        <taxon>Moraxellaceae</taxon>
        <taxon>Acinetobacter</taxon>
    </lineage>
</organism>
<proteinExistence type="predicted"/>
<comment type="caution">
    <text evidence="5">The sequence shown here is derived from an EMBL/GenBank/DDBJ whole genome shotgun (WGS) entry which is preliminary data.</text>
</comment>
<evidence type="ECO:0000259" key="4">
    <source>
        <dbReference type="PROSITE" id="PS50930"/>
    </source>
</evidence>
<dbReference type="HOGENOM" id="CLU_000445_14_1_6"/>
<keyword evidence="2" id="KW-0597">Phosphoprotein</keyword>
<keyword evidence="1" id="KW-0902">Two-component regulatory system</keyword>
<dbReference type="InterPro" id="IPR001789">
    <property type="entry name" value="Sig_transdc_resp-reg_receiver"/>
</dbReference>
<reference evidence="6" key="1">
    <citation type="submission" date="2010-03" db="EMBL/GenBank/DDBJ databases">
        <title>Complete sequence of Mobiluncus curtisii ATCC 43063.</title>
        <authorList>
            <person name="Muzny D."/>
            <person name="Qin X."/>
            <person name="Deng J."/>
            <person name="Jiang H."/>
            <person name="Liu Y."/>
            <person name="Qu J."/>
            <person name="Song X.-Z."/>
            <person name="Zhang L."/>
            <person name="Thornton R."/>
            <person name="Coyle M."/>
            <person name="Francisco L."/>
            <person name="Jackson L."/>
            <person name="Javaid M."/>
            <person name="Korchina V."/>
            <person name="Kovar C."/>
            <person name="Mata R."/>
            <person name="Mathew T."/>
            <person name="Ngo R."/>
            <person name="Nguyen L."/>
            <person name="Nguyen N."/>
            <person name="Okwuonu G."/>
            <person name="Ongeri F."/>
            <person name="Pham C."/>
            <person name="Simmons D."/>
            <person name="Wilczek-Boney K."/>
            <person name="Hale W."/>
            <person name="Jakkamsetti A."/>
            <person name="Pham P."/>
            <person name="Ruth R."/>
            <person name="San Lucas F."/>
            <person name="Warren J."/>
            <person name="Zhang J."/>
            <person name="Zhao Z."/>
            <person name="Zhou C."/>
            <person name="Zhu D."/>
            <person name="Lee S."/>
            <person name="Bess C."/>
            <person name="Blankenburg K."/>
            <person name="Forbes L."/>
            <person name="Fu Q."/>
            <person name="Gubbala S."/>
            <person name="Hirani K."/>
            <person name="Jayaseelan J.C."/>
            <person name="Lara F."/>
            <person name="Munidasa M."/>
            <person name="Palculict T."/>
            <person name="Patil S."/>
            <person name="Pu L.-L."/>
            <person name="Saada N."/>
            <person name="Tang L."/>
            <person name="Weissenberger G."/>
            <person name="Zhu Y."/>
            <person name="Hemphill L."/>
            <person name="Shang Y."/>
            <person name="Youmans B."/>
            <person name="Ayvaz T."/>
            <person name="Ross M."/>
            <person name="Santibanez J."/>
            <person name="Aqrawi P."/>
            <person name="Gross S."/>
            <person name="Joshi V."/>
            <person name="Fowler G."/>
            <person name="Nazareth L."/>
            <person name="Reid J."/>
            <person name="Worley K."/>
            <person name="Petrosino J."/>
            <person name="Highlander S."/>
            <person name="Gibbs R."/>
            <person name="Gibbs R."/>
        </authorList>
    </citation>
    <scope>NUCLEOTIDE SEQUENCE [LARGE SCALE GENOMIC DNA]</scope>
    <source>
        <strain evidence="6">ATCC 19194</strain>
    </source>
</reference>
<protein>
    <submittedName>
        <fullName evidence="5">Response regulator receiver domain protein</fullName>
    </submittedName>
</protein>
<dbReference type="InterPro" id="IPR046947">
    <property type="entry name" value="LytR-like"/>
</dbReference>
<evidence type="ECO:0000313" key="6">
    <source>
        <dbReference type="Proteomes" id="UP000003085"/>
    </source>
</evidence>
<feature type="domain" description="Response regulatory" evidence="3">
    <location>
        <begin position="13"/>
        <end position="126"/>
    </location>
</feature>
<dbReference type="PANTHER" id="PTHR37299">
    <property type="entry name" value="TRANSCRIPTIONAL REGULATOR-RELATED"/>
    <property type="match status" value="1"/>
</dbReference>
<dbReference type="SUPFAM" id="SSF52172">
    <property type="entry name" value="CheY-like"/>
    <property type="match status" value="1"/>
</dbReference>
<dbReference type="AlphaFoldDB" id="D4XLS5"/>
<accession>D4XLS5</accession>